<keyword evidence="2" id="KW-1185">Reference proteome</keyword>
<reference evidence="1 2" key="1">
    <citation type="submission" date="2020-08" db="EMBL/GenBank/DDBJ databases">
        <title>Genomic Encyclopedia of Type Strains, Phase IV (KMG-IV): sequencing the most valuable type-strain genomes for metagenomic binning, comparative biology and taxonomic classification.</title>
        <authorList>
            <person name="Goeker M."/>
        </authorList>
    </citation>
    <scope>NUCLEOTIDE SEQUENCE [LARGE SCALE GENOMIC DNA]</scope>
    <source>
        <strain evidence="1 2">DSM 2163</strain>
    </source>
</reference>
<dbReference type="AlphaFoldDB" id="A0A840ZI60"/>
<evidence type="ECO:0000313" key="1">
    <source>
        <dbReference type="EMBL" id="MBB5756838.1"/>
    </source>
</evidence>
<protein>
    <submittedName>
        <fullName evidence="1">Uncharacterized protein</fullName>
    </submittedName>
</protein>
<dbReference type="PROSITE" id="PS51257">
    <property type="entry name" value="PROKAR_LIPOPROTEIN"/>
    <property type="match status" value="1"/>
</dbReference>
<dbReference type="Proteomes" id="UP000583454">
    <property type="component" value="Unassembled WGS sequence"/>
</dbReference>
<evidence type="ECO:0000313" key="2">
    <source>
        <dbReference type="Proteomes" id="UP000583454"/>
    </source>
</evidence>
<accession>A0A840ZI60</accession>
<name>A0A840ZI60_9HYPH</name>
<proteinExistence type="predicted"/>
<comment type="caution">
    <text evidence="1">The sequence shown here is derived from an EMBL/GenBank/DDBJ whole genome shotgun (WGS) entry which is preliminary data.</text>
</comment>
<dbReference type="EMBL" id="JACHOP010000004">
    <property type="protein sequence ID" value="MBB5756838.1"/>
    <property type="molecule type" value="Genomic_DNA"/>
</dbReference>
<sequence>MAQARSTRASQSCAVTTLGSSVACSMPLIW</sequence>
<gene>
    <name evidence="1" type="ORF">HNR00_001538</name>
</gene>
<organism evidence="1 2">
    <name type="scientific">Methylorubrum rhodinum</name>
    <dbReference type="NCBI Taxonomy" id="29428"/>
    <lineage>
        <taxon>Bacteria</taxon>
        <taxon>Pseudomonadati</taxon>
        <taxon>Pseudomonadota</taxon>
        <taxon>Alphaproteobacteria</taxon>
        <taxon>Hyphomicrobiales</taxon>
        <taxon>Methylobacteriaceae</taxon>
        <taxon>Methylorubrum</taxon>
    </lineage>
</organism>